<dbReference type="EMBL" id="JAIVGD010000018">
    <property type="protein sequence ID" value="KAH0754754.1"/>
    <property type="molecule type" value="Genomic_DNA"/>
</dbReference>
<keyword evidence="2" id="KW-1185">Reference proteome</keyword>
<name>A0ABQ7USC3_SOLTU</name>
<evidence type="ECO:0000313" key="1">
    <source>
        <dbReference type="EMBL" id="KAH0754754.1"/>
    </source>
</evidence>
<accession>A0ABQ7USC3</accession>
<proteinExistence type="predicted"/>
<dbReference type="PANTHER" id="PTHR11439">
    <property type="entry name" value="GAG-POL-RELATED RETROTRANSPOSON"/>
    <property type="match status" value="1"/>
</dbReference>
<protein>
    <recommendedName>
        <fullName evidence="3">Retrovirus-related Pol polyprotein from transposon TNT 1-94</fullName>
    </recommendedName>
</protein>
<reference evidence="1 2" key="1">
    <citation type="journal article" date="2021" name="bioRxiv">
        <title>Chromosome-scale and haplotype-resolved genome assembly of a tetraploid potato cultivar.</title>
        <authorList>
            <person name="Sun H."/>
            <person name="Jiao W.-B."/>
            <person name="Krause K."/>
            <person name="Campoy J.A."/>
            <person name="Goel M."/>
            <person name="Folz-Donahue K."/>
            <person name="Kukat C."/>
            <person name="Huettel B."/>
            <person name="Schneeberger K."/>
        </authorList>
    </citation>
    <scope>NUCLEOTIDE SEQUENCE [LARGE SCALE GENOMIC DNA]</scope>
    <source>
        <strain evidence="1">SolTubOtavaFocal</strain>
        <tissue evidence="1">Leaves</tissue>
    </source>
</reference>
<gene>
    <name evidence="1" type="ORF">KY290_025024</name>
</gene>
<evidence type="ECO:0008006" key="3">
    <source>
        <dbReference type="Google" id="ProtNLM"/>
    </source>
</evidence>
<dbReference type="Proteomes" id="UP000826656">
    <property type="component" value="Unassembled WGS sequence"/>
</dbReference>
<organism evidence="1 2">
    <name type="scientific">Solanum tuberosum</name>
    <name type="common">Potato</name>
    <dbReference type="NCBI Taxonomy" id="4113"/>
    <lineage>
        <taxon>Eukaryota</taxon>
        <taxon>Viridiplantae</taxon>
        <taxon>Streptophyta</taxon>
        <taxon>Embryophyta</taxon>
        <taxon>Tracheophyta</taxon>
        <taxon>Spermatophyta</taxon>
        <taxon>Magnoliopsida</taxon>
        <taxon>eudicotyledons</taxon>
        <taxon>Gunneridae</taxon>
        <taxon>Pentapetalae</taxon>
        <taxon>asterids</taxon>
        <taxon>lamiids</taxon>
        <taxon>Solanales</taxon>
        <taxon>Solanaceae</taxon>
        <taxon>Solanoideae</taxon>
        <taxon>Solaneae</taxon>
        <taxon>Solanum</taxon>
    </lineage>
</organism>
<sequence length="171" mass="19305">MVNHSLVFDKNKVISNDVVGFVHSDYGGDLDRRRSLSRYIFILCSGSISWKSYLQSIAALSTTEAEYVAATKSVKEATWFHGLILELGAPQETMVVFSDSQSTIHLTKNDAYHSKTKHSTVKYHYIRDTMTKGEIVVKKVQTSENPVDMLTKPLSLAKFKHFLHLSSVYNT</sequence>
<comment type="caution">
    <text evidence="1">The sequence shown here is derived from an EMBL/GenBank/DDBJ whole genome shotgun (WGS) entry which is preliminary data.</text>
</comment>
<dbReference type="CDD" id="cd09272">
    <property type="entry name" value="RNase_HI_RT_Ty1"/>
    <property type="match status" value="1"/>
</dbReference>
<dbReference type="PANTHER" id="PTHR11439:SF491">
    <property type="entry name" value="INTEGRASE CATALYTIC DOMAIN-CONTAINING PROTEIN"/>
    <property type="match status" value="1"/>
</dbReference>
<evidence type="ECO:0000313" key="2">
    <source>
        <dbReference type="Proteomes" id="UP000826656"/>
    </source>
</evidence>